<organism evidence="1 2">
    <name type="scientific">Hypoxylon rubiginosum</name>
    <dbReference type="NCBI Taxonomy" id="110542"/>
    <lineage>
        <taxon>Eukaryota</taxon>
        <taxon>Fungi</taxon>
        <taxon>Dikarya</taxon>
        <taxon>Ascomycota</taxon>
        <taxon>Pezizomycotina</taxon>
        <taxon>Sordariomycetes</taxon>
        <taxon>Xylariomycetidae</taxon>
        <taxon>Xylariales</taxon>
        <taxon>Hypoxylaceae</taxon>
        <taxon>Hypoxylon</taxon>
    </lineage>
</organism>
<evidence type="ECO:0000313" key="2">
    <source>
        <dbReference type="Proteomes" id="UP001497680"/>
    </source>
</evidence>
<proteinExistence type="predicted"/>
<name>A0ACC0DE61_9PEZI</name>
<comment type="caution">
    <text evidence="1">The sequence shown here is derived from an EMBL/GenBank/DDBJ whole genome shotgun (WGS) entry which is preliminary data.</text>
</comment>
<keyword evidence="2" id="KW-1185">Reference proteome</keyword>
<protein>
    <submittedName>
        <fullName evidence="1">Uncharacterized protein</fullName>
    </submittedName>
</protein>
<dbReference type="EMBL" id="MU394288">
    <property type="protein sequence ID" value="KAI6091037.1"/>
    <property type="molecule type" value="Genomic_DNA"/>
</dbReference>
<evidence type="ECO:0000313" key="1">
    <source>
        <dbReference type="EMBL" id="KAI6091037.1"/>
    </source>
</evidence>
<sequence length="276" mass="31053">MAGQIVFRADLADVRLQRPGYLRNRMYRDLIEANERVFSGDHRGALTRSPSMAPRPAKTPSSTPETSSSGMSCTTYDALESLPLSLEPARPAAIRRLKTYRQPRTGHHVPLPKWDRECEESRRRGETKVGARLSCAVRPSRSRYSSATFYRTGRQHDHFPRGIHGLYTTHGATTGKITAVVDPDFQRKNIFSSLLGAILTHHHQLRLDPGLDHDTPLRTLPYASSGRISRLRMKYWRAAPFPKSYSAQGPSSQGPRQRSTVLRAMGLGRRLQRALS</sequence>
<dbReference type="Proteomes" id="UP001497680">
    <property type="component" value="Unassembled WGS sequence"/>
</dbReference>
<accession>A0ACC0DE61</accession>
<gene>
    <name evidence="1" type="ORF">F4821DRAFT_281625</name>
</gene>
<reference evidence="1 2" key="1">
    <citation type="journal article" date="2022" name="New Phytol.">
        <title>Ecological generalism drives hyperdiversity of secondary metabolite gene clusters in xylarialean endophytes.</title>
        <authorList>
            <person name="Franco M.E.E."/>
            <person name="Wisecaver J.H."/>
            <person name="Arnold A.E."/>
            <person name="Ju Y.M."/>
            <person name="Slot J.C."/>
            <person name="Ahrendt S."/>
            <person name="Moore L.P."/>
            <person name="Eastman K.E."/>
            <person name="Scott K."/>
            <person name="Konkel Z."/>
            <person name="Mondo S.J."/>
            <person name="Kuo A."/>
            <person name="Hayes R.D."/>
            <person name="Haridas S."/>
            <person name="Andreopoulos B."/>
            <person name="Riley R."/>
            <person name="LaButti K."/>
            <person name="Pangilinan J."/>
            <person name="Lipzen A."/>
            <person name="Amirebrahimi M."/>
            <person name="Yan J."/>
            <person name="Adam C."/>
            <person name="Keymanesh K."/>
            <person name="Ng V."/>
            <person name="Louie K."/>
            <person name="Northen T."/>
            <person name="Drula E."/>
            <person name="Henrissat B."/>
            <person name="Hsieh H.M."/>
            <person name="Youens-Clark K."/>
            <person name="Lutzoni F."/>
            <person name="Miadlikowska J."/>
            <person name="Eastwood D.C."/>
            <person name="Hamelin R.C."/>
            <person name="Grigoriev I.V."/>
            <person name="U'Ren J.M."/>
        </authorList>
    </citation>
    <scope>NUCLEOTIDE SEQUENCE [LARGE SCALE GENOMIC DNA]</scope>
    <source>
        <strain evidence="1 2">ER1909</strain>
    </source>
</reference>